<keyword evidence="6 10" id="KW-0694">RNA-binding</keyword>
<evidence type="ECO:0000256" key="10">
    <source>
        <dbReference type="PROSITE-ProRule" id="PRU00626"/>
    </source>
</evidence>
<dbReference type="InterPro" id="IPR045278">
    <property type="entry name" value="CRS1/CFM2/CFM3"/>
</dbReference>
<evidence type="ECO:0000313" key="12">
    <source>
        <dbReference type="EMBL" id="CAI9269605.1"/>
    </source>
</evidence>
<dbReference type="AlphaFoldDB" id="A0AA35VND8"/>
<evidence type="ECO:0000256" key="9">
    <source>
        <dbReference type="ARBA" id="ARBA00023274"/>
    </source>
</evidence>
<evidence type="ECO:0000313" key="13">
    <source>
        <dbReference type="Proteomes" id="UP001177003"/>
    </source>
</evidence>
<evidence type="ECO:0000256" key="6">
    <source>
        <dbReference type="ARBA" id="ARBA00022884"/>
    </source>
</evidence>
<evidence type="ECO:0000256" key="4">
    <source>
        <dbReference type="ARBA" id="ARBA00022664"/>
    </source>
</evidence>
<dbReference type="GO" id="GO:0006397">
    <property type="term" value="P:mRNA processing"/>
    <property type="evidence" value="ECO:0007669"/>
    <property type="project" value="UniProtKB-KW"/>
</dbReference>
<feature type="domain" description="CRM" evidence="11">
    <location>
        <begin position="70"/>
        <end position="167"/>
    </location>
</feature>
<evidence type="ECO:0000256" key="2">
    <source>
        <dbReference type="ARBA" id="ARBA00022528"/>
    </source>
</evidence>
<keyword evidence="2" id="KW-0150">Chloroplast</keyword>
<dbReference type="GO" id="GO:0003729">
    <property type="term" value="F:mRNA binding"/>
    <property type="evidence" value="ECO:0007669"/>
    <property type="project" value="InterPro"/>
</dbReference>
<keyword evidence="9" id="KW-0687">Ribonucleoprotein</keyword>
<dbReference type="GO" id="GO:1990904">
    <property type="term" value="C:ribonucleoprotein complex"/>
    <property type="evidence" value="ECO:0007669"/>
    <property type="project" value="UniProtKB-KW"/>
</dbReference>
<dbReference type="SUPFAM" id="SSF75471">
    <property type="entry name" value="YhbY-like"/>
    <property type="match status" value="1"/>
</dbReference>
<dbReference type="GO" id="GO:0000373">
    <property type="term" value="P:Group II intron splicing"/>
    <property type="evidence" value="ECO:0007669"/>
    <property type="project" value="UniProtKB-ARBA"/>
</dbReference>
<keyword evidence="5" id="KW-0677">Repeat</keyword>
<keyword evidence="13" id="KW-1185">Reference proteome</keyword>
<evidence type="ECO:0000256" key="7">
    <source>
        <dbReference type="ARBA" id="ARBA00022946"/>
    </source>
</evidence>
<organism evidence="12 13">
    <name type="scientific">Lactuca saligna</name>
    <name type="common">Willowleaf lettuce</name>
    <dbReference type="NCBI Taxonomy" id="75948"/>
    <lineage>
        <taxon>Eukaryota</taxon>
        <taxon>Viridiplantae</taxon>
        <taxon>Streptophyta</taxon>
        <taxon>Embryophyta</taxon>
        <taxon>Tracheophyta</taxon>
        <taxon>Spermatophyta</taxon>
        <taxon>Magnoliopsida</taxon>
        <taxon>eudicotyledons</taxon>
        <taxon>Gunneridae</taxon>
        <taxon>Pentapetalae</taxon>
        <taxon>asterids</taxon>
        <taxon>campanulids</taxon>
        <taxon>Asterales</taxon>
        <taxon>Asteraceae</taxon>
        <taxon>Cichorioideae</taxon>
        <taxon>Cichorieae</taxon>
        <taxon>Lactucinae</taxon>
        <taxon>Lactuca</taxon>
    </lineage>
</organism>
<dbReference type="EMBL" id="OX465077">
    <property type="protein sequence ID" value="CAI9269605.1"/>
    <property type="molecule type" value="Genomic_DNA"/>
</dbReference>
<name>A0AA35VND8_LACSI</name>
<dbReference type="PROSITE" id="PS51295">
    <property type="entry name" value="CRM"/>
    <property type="match status" value="1"/>
</dbReference>
<evidence type="ECO:0000256" key="5">
    <source>
        <dbReference type="ARBA" id="ARBA00022737"/>
    </source>
</evidence>
<keyword evidence="8" id="KW-0508">mRNA splicing</keyword>
<sequence length="275" mass="30972">MHMIGAEVGSHSNWHRIRGRRRIGRGEIVIILILTTGIGISNEKLHVKWKILEYIQIQLHMVIKMPSKVADLFGKHADLMEGSSAFLERCENIGRYRKHQGLAAAILKLWEKCEIAKIVVKKGVQNTNTELMAKELQWLTGGTLITRDKEYIVLYRGKDFLPSSVSSAIEQRRKHGYPISSKDRLLQRLKSDVSPRASCSSTHTNLSVKFQSHCSRDYRNPMLLVASSAIDATGIFSFGHVLKIAMFDKNGGVQALIQYSDSYCSQGSIGRTLYI</sequence>
<proteinExistence type="predicted"/>
<reference evidence="12" key="1">
    <citation type="submission" date="2023-04" db="EMBL/GenBank/DDBJ databases">
        <authorList>
            <person name="Vijverberg K."/>
            <person name="Xiong W."/>
            <person name="Schranz E."/>
        </authorList>
    </citation>
    <scope>NUCLEOTIDE SEQUENCE</scope>
</reference>
<dbReference type="GO" id="GO:0009507">
    <property type="term" value="C:chloroplast"/>
    <property type="evidence" value="ECO:0007669"/>
    <property type="project" value="UniProtKB-SubCell"/>
</dbReference>
<dbReference type="Proteomes" id="UP001177003">
    <property type="component" value="Chromosome 1"/>
</dbReference>
<comment type="subcellular location">
    <subcellularLocation>
        <location evidence="1">Plastid</location>
        <location evidence="1">Chloroplast</location>
    </subcellularLocation>
</comment>
<dbReference type="Gene3D" id="3.30.110.60">
    <property type="entry name" value="YhbY-like"/>
    <property type="match status" value="1"/>
</dbReference>
<dbReference type="PANTHER" id="PTHR31846">
    <property type="entry name" value="CRS1 / YHBY (CRM) DOMAIN-CONTAINING PROTEIN"/>
    <property type="match status" value="1"/>
</dbReference>
<dbReference type="PANTHER" id="PTHR31846:SF20">
    <property type="entry name" value="CRM-DOMAIN CONTAINING FACTOR CFM2, CHLOROPLASTIC"/>
    <property type="match status" value="1"/>
</dbReference>
<dbReference type="InterPro" id="IPR001890">
    <property type="entry name" value="RNA-binding_CRM"/>
</dbReference>
<keyword evidence="7" id="KW-0809">Transit peptide</keyword>
<evidence type="ECO:0000256" key="8">
    <source>
        <dbReference type="ARBA" id="ARBA00023187"/>
    </source>
</evidence>
<keyword evidence="4" id="KW-0507">mRNA processing</keyword>
<keyword evidence="3" id="KW-0934">Plastid</keyword>
<accession>A0AA35VND8</accession>
<evidence type="ECO:0000256" key="3">
    <source>
        <dbReference type="ARBA" id="ARBA00022640"/>
    </source>
</evidence>
<dbReference type="InterPro" id="IPR035920">
    <property type="entry name" value="YhbY-like_sf"/>
</dbReference>
<protein>
    <recommendedName>
        <fullName evidence="11">CRM domain-containing protein</fullName>
    </recommendedName>
</protein>
<gene>
    <name evidence="12" type="ORF">LSALG_LOCUS9970</name>
</gene>
<evidence type="ECO:0000256" key="1">
    <source>
        <dbReference type="ARBA" id="ARBA00004229"/>
    </source>
</evidence>
<evidence type="ECO:0000259" key="11">
    <source>
        <dbReference type="PROSITE" id="PS51295"/>
    </source>
</evidence>
<dbReference type="SMART" id="SM01103">
    <property type="entry name" value="CRS1_YhbY"/>
    <property type="match status" value="1"/>
</dbReference>
<dbReference type="Pfam" id="PF01985">
    <property type="entry name" value="CRS1_YhbY"/>
    <property type="match status" value="1"/>
</dbReference>